<evidence type="ECO:0000313" key="2">
    <source>
        <dbReference type="Proteomes" id="UP000024635"/>
    </source>
</evidence>
<name>A0A016RVJ5_9BILA</name>
<sequence length="97" mass="10836">MYSKLQMVVDKGRDHGAVFLRVSAQQARFLGAADNQSARAAVSVLLYGRLEFKVYVVIPPILIFSCCHLVKSPLRLILRHPLIDEADNRTVGAVWQS</sequence>
<evidence type="ECO:0000313" key="1">
    <source>
        <dbReference type="EMBL" id="EYB82358.1"/>
    </source>
</evidence>
<dbReference type="AlphaFoldDB" id="A0A016RVJ5"/>
<comment type="caution">
    <text evidence="1">The sequence shown here is derived from an EMBL/GenBank/DDBJ whole genome shotgun (WGS) entry which is preliminary data.</text>
</comment>
<dbReference type="Proteomes" id="UP000024635">
    <property type="component" value="Unassembled WGS sequence"/>
</dbReference>
<gene>
    <name evidence="1" type="primary">Acey_s0361.g3467</name>
    <name evidence="1" type="ORF">Y032_0361g3467</name>
</gene>
<proteinExistence type="predicted"/>
<dbReference type="EMBL" id="JARK01001697">
    <property type="protein sequence ID" value="EYB82358.1"/>
    <property type="molecule type" value="Genomic_DNA"/>
</dbReference>
<protein>
    <submittedName>
        <fullName evidence="1">Uncharacterized protein</fullName>
    </submittedName>
</protein>
<reference evidence="2" key="1">
    <citation type="journal article" date="2015" name="Nat. Genet.">
        <title>The genome and transcriptome of the zoonotic hookworm Ancylostoma ceylanicum identify infection-specific gene families.</title>
        <authorList>
            <person name="Schwarz E.M."/>
            <person name="Hu Y."/>
            <person name="Antoshechkin I."/>
            <person name="Miller M.M."/>
            <person name="Sternberg P.W."/>
            <person name="Aroian R.V."/>
        </authorList>
    </citation>
    <scope>NUCLEOTIDE SEQUENCE</scope>
    <source>
        <strain evidence="2">HY135</strain>
    </source>
</reference>
<organism evidence="1 2">
    <name type="scientific">Ancylostoma ceylanicum</name>
    <dbReference type="NCBI Taxonomy" id="53326"/>
    <lineage>
        <taxon>Eukaryota</taxon>
        <taxon>Metazoa</taxon>
        <taxon>Ecdysozoa</taxon>
        <taxon>Nematoda</taxon>
        <taxon>Chromadorea</taxon>
        <taxon>Rhabditida</taxon>
        <taxon>Rhabditina</taxon>
        <taxon>Rhabditomorpha</taxon>
        <taxon>Strongyloidea</taxon>
        <taxon>Ancylostomatidae</taxon>
        <taxon>Ancylostomatinae</taxon>
        <taxon>Ancylostoma</taxon>
    </lineage>
</organism>
<keyword evidence="2" id="KW-1185">Reference proteome</keyword>
<accession>A0A016RVJ5</accession>